<feature type="transmembrane region" description="Helical" evidence="6">
    <location>
        <begin position="182"/>
        <end position="205"/>
    </location>
</feature>
<evidence type="ECO:0000256" key="3">
    <source>
        <dbReference type="ARBA" id="ARBA00022692"/>
    </source>
</evidence>
<dbReference type="Pfam" id="PF01943">
    <property type="entry name" value="Polysacc_synt"/>
    <property type="match status" value="1"/>
</dbReference>
<keyword evidence="8" id="KW-1185">Reference proteome</keyword>
<dbReference type="GO" id="GO:0005886">
    <property type="term" value="C:plasma membrane"/>
    <property type="evidence" value="ECO:0007669"/>
    <property type="project" value="UniProtKB-SubCell"/>
</dbReference>
<feature type="transmembrane region" description="Helical" evidence="6">
    <location>
        <begin position="39"/>
        <end position="59"/>
    </location>
</feature>
<evidence type="ECO:0000256" key="6">
    <source>
        <dbReference type="SAM" id="Phobius"/>
    </source>
</evidence>
<evidence type="ECO:0000256" key="2">
    <source>
        <dbReference type="ARBA" id="ARBA00022475"/>
    </source>
</evidence>
<dbReference type="InterPro" id="IPR002797">
    <property type="entry name" value="Polysacc_synth"/>
</dbReference>
<feature type="transmembrane region" description="Helical" evidence="6">
    <location>
        <begin position="376"/>
        <end position="396"/>
    </location>
</feature>
<keyword evidence="2" id="KW-1003">Cell membrane</keyword>
<dbReference type="PANTHER" id="PTHR30250">
    <property type="entry name" value="PST FAMILY PREDICTED COLANIC ACID TRANSPORTER"/>
    <property type="match status" value="1"/>
</dbReference>
<gene>
    <name evidence="7" type="ORF">SAMN05720469_11450</name>
</gene>
<feature type="transmembrane region" description="Helical" evidence="6">
    <location>
        <begin position="226"/>
        <end position="244"/>
    </location>
</feature>
<evidence type="ECO:0000256" key="5">
    <source>
        <dbReference type="ARBA" id="ARBA00023136"/>
    </source>
</evidence>
<protein>
    <submittedName>
        <fullName evidence="7">Membrane protein involved in the export of O-antigen and teichoic acid</fullName>
    </submittedName>
</protein>
<dbReference type="Proteomes" id="UP000184275">
    <property type="component" value="Unassembled WGS sequence"/>
</dbReference>
<evidence type="ECO:0000313" key="8">
    <source>
        <dbReference type="Proteomes" id="UP000184275"/>
    </source>
</evidence>
<keyword evidence="4 6" id="KW-1133">Transmembrane helix</keyword>
<dbReference type="InterPro" id="IPR050833">
    <property type="entry name" value="Poly_Biosynth_Transport"/>
</dbReference>
<evidence type="ECO:0000256" key="1">
    <source>
        <dbReference type="ARBA" id="ARBA00004651"/>
    </source>
</evidence>
<proteinExistence type="predicted"/>
<feature type="transmembrane region" description="Helical" evidence="6">
    <location>
        <begin position="155"/>
        <end position="176"/>
    </location>
</feature>
<sequence>MTNQRKLGALLSYVTIALQNAVGLVYTPFLIRMLGKSDYGLYSLVTSIISYLTLLDFGFADAVVRFTAKYRAEGKTREQYSLFGLFSVVYGVIAFLALILGLVFVFHLDSFFADSMTAEEIHRAKIMLLCLVVNLALTFVFSVYKAILDAYEQFVFVRVLNILRIVLNTGIMLLLLNLGFKAVALVVLITILNVLILISNFLYCFAKLKIKVFFRNIDWSKLKEMASYSVFIFLNGCISQIYWFSGQFILGIYHGAKVIAVYAIAIQLKSMFSHFTAAVNSVFFPKITALTTRPDSAPEISNIFLKIGRLQYLVISLILSGFILFGREFILLWAGDGYQEAFAITLIFFVALTPAQTQQIGWHVCKARNHLKFRTYTYFAIAILCLAGQIFGSKYYGMAGNAVSIAAALLLMEGLILNIYYQKKEQIDIFAFWKNFARLSLVPCVCVAGCLLVKTQVFFDSWFKLLSGIAAYSFVFFVLSYLFSLNEYEKGLLRPLTKRLGRLGFR</sequence>
<feature type="transmembrane region" description="Helical" evidence="6">
    <location>
        <begin position="441"/>
        <end position="459"/>
    </location>
</feature>
<reference evidence="8" key="1">
    <citation type="submission" date="2016-11" db="EMBL/GenBank/DDBJ databases">
        <authorList>
            <person name="Varghese N."/>
            <person name="Submissions S."/>
        </authorList>
    </citation>
    <scope>NUCLEOTIDE SEQUENCE [LARGE SCALE GENOMIC DNA]</scope>
    <source>
        <strain evidence="8">UWOS</strain>
    </source>
</reference>
<feature type="transmembrane region" description="Helical" evidence="6">
    <location>
        <begin position="402"/>
        <end position="421"/>
    </location>
</feature>
<comment type="subcellular location">
    <subcellularLocation>
        <location evidence="1">Cell membrane</location>
        <topology evidence="1">Multi-pass membrane protein</topology>
    </subcellularLocation>
</comment>
<feature type="transmembrane region" description="Helical" evidence="6">
    <location>
        <begin position="341"/>
        <end position="364"/>
    </location>
</feature>
<dbReference type="AlphaFoldDB" id="A0A1M6UL47"/>
<feature type="transmembrane region" description="Helical" evidence="6">
    <location>
        <begin position="80"/>
        <end position="106"/>
    </location>
</feature>
<evidence type="ECO:0000256" key="4">
    <source>
        <dbReference type="ARBA" id="ARBA00022989"/>
    </source>
</evidence>
<dbReference type="EMBL" id="FRAW01000014">
    <property type="protein sequence ID" value="SHK69828.1"/>
    <property type="molecule type" value="Genomic_DNA"/>
</dbReference>
<keyword evidence="3 6" id="KW-0812">Transmembrane</keyword>
<organism evidence="7 8">
    <name type="scientific">Fibrobacter intestinalis</name>
    <dbReference type="NCBI Taxonomy" id="28122"/>
    <lineage>
        <taxon>Bacteria</taxon>
        <taxon>Pseudomonadati</taxon>
        <taxon>Fibrobacterota</taxon>
        <taxon>Fibrobacteria</taxon>
        <taxon>Fibrobacterales</taxon>
        <taxon>Fibrobacteraceae</taxon>
        <taxon>Fibrobacter</taxon>
    </lineage>
</organism>
<accession>A0A1M6UL47</accession>
<feature type="transmembrane region" description="Helical" evidence="6">
    <location>
        <begin position="465"/>
        <end position="484"/>
    </location>
</feature>
<feature type="transmembrane region" description="Helical" evidence="6">
    <location>
        <begin position="312"/>
        <end position="335"/>
    </location>
</feature>
<feature type="transmembrane region" description="Helical" evidence="6">
    <location>
        <begin position="250"/>
        <end position="268"/>
    </location>
</feature>
<name>A0A1M6UL47_9BACT</name>
<dbReference type="RefSeq" id="WP_073304297.1">
    <property type="nucleotide sequence ID" value="NZ_FRAW01000014.1"/>
</dbReference>
<dbReference type="PANTHER" id="PTHR30250:SF26">
    <property type="entry name" value="PSMA PROTEIN"/>
    <property type="match status" value="1"/>
</dbReference>
<evidence type="ECO:0000313" key="7">
    <source>
        <dbReference type="EMBL" id="SHK69828.1"/>
    </source>
</evidence>
<feature type="transmembrane region" description="Helical" evidence="6">
    <location>
        <begin position="126"/>
        <end position="148"/>
    </location>
</feature>
<keyword evidence="5 6" id="KW-0472">Membrane</keyword>